<feature type="transmembrane region" description="Helical" evidence="1">
    <location>
        <begin position="77"/>
        <end position="99"/>
    </location>
</feature>
<feature type="transmembrane region" description="Helical" evidence="1">
    <location>
        <begin position="134"/>
        <end position="151"/>
    </location>
</feature>
<keyword evidence="1" id="KW-1133">Transmembrane helix</keyword>
<gene>
    <name evidence="3" type="ORF">SL103_06490</name>
</gene>
<dbReference type="Proteomes" id="UP000094094">
    <property type="component" value="Chromosome"/>
</dbReference>
<feature type="transmembrane region" description="Helical" evidence="1">
    <location>
        <begin position="34"/>
        <end position="56"/>
    </location>
</feature>
<sequence length="164" mass="17243">MFFPIALLIGVLGGVALCAVTTRRGSPRQMSQRVALGLLWFWAACVVYATFGTPSGGGQALNLKPLDLTNAADIKDAVLNVLLFAPAGVLLALLPVRWYQATLFGFLGSLAIEVTQYVTRSGRSADINDLTNNTLGALIGFSCTAAVLALARRGSRVRGATVDC</sequence>
<name>A0A1D7VGR5_9ACTN</name>
<dbReference type="Pfam" id="PF04892">
    <property type="entry name" value="VanZ"/>
    <property type="match status" value="1"/>
</dbReference>
<evidence type="ECO:0000259" key="2">
    <source>
        <dbReference type="Pfam" id="PF04892"/>
    </source>
</evidence>
<keyword evidence="1" id="KW-0472">Membrane</keyword>
<evidence type="ECO:0000313" key="4">
    <source>
        <dbReference type="Proteomes" id="UP000094094"/>
    </source>
</evidence>
<dbReference type="PANTHER" id="PTHR36834:SF1">
    <property type="entry name" value="INTEGRAL MEMBRANE PROTEIN"/>
    <property type="match status" value="1"/>
</dbReference>
<protein>
    <recommendedName>
        <fullName evidence="2">VanZ-like domain-containing protein</fullName>
    </recommendedName>
</protein>
<dbReference type="InterPro" id="IPR006976">
    <property type="entry name" value="VanZ-like"/>
</dbReference>
<proteinExistence type="predicted"/>
<keyword evidence="1" id="KW-0812">Transmembrane</keyword>
<dbReference type="InterPro" id="IPR053150">
    <property type="entry name" value="Teicoplanin_resist-assoc"/>
</dbReference>
<accession>A0A1D7VGR5</accession>
<dbReference type="EMBL" id="CP017157">
    <property type="protein sequence ID" value="AOP45936.1"/>
    <property type="molecule type" value="Genomic_DNA"/>
</dbReference>
<dbReference type="OrthoDB" id="5122113at2"/>
<dbReference type="KEGG" id="slc:SL103_06490"/>
<feature type="domain" description="VanZ-like" evidence="2">
    <location>
        <begin position="41"/>
        <end position="144"/>
    </location>
</feature>
<reference evidence="3 4" key="1">
    <citation type="submission" date="2016-09" db="EMBL/GenBank/DDBJ databases">
        <title>Complete genome sequencing of Streptomyces lydicus 103 and metabolic pathways analysis of antibiotic biosynthesis.</title>
        <authorList>
            <person name="Jia N."/>
            <person name="Ding M.-Z."/>
            <person name="Gao F."/>
            <person name="Yuan Y.-J."/>
        </authorList>
    </citation>
    <scope>NUCLEOTIDE SEQUENCE [LARGE SCALE GENOMIC DNA]</scope>
    <source>
        <strain evidence="3 4">103</strain>
    </source>
</reference>
<dbReference type="PANTHER" id="PTHR36834">
    <property type="entry name" value="MEMBRANE PROTEIN-RELATED"/>
    <property type="match status" value="1"/>
</dbReference>
<evidence type="ECO:0000256" key="1">
    <source>
        <dbReference type="SAM" id="Phobius"/>
    </source>
</evidence>
<organism evidence="3 4">
    <name type="scientific">Streptomyces lydicus</name>
    <dbReference type="NCBI Taxonomy" id="47763"/>
    <lineage>
        <taxon>Bacteria</taxon>
        <taxon>Bacillati</taxon>
        <taxon>Actinomycetota</taxon>
        <taxon>Actinomycetes</taxon>
        <taxon>Kitasatosporales</taxon>
        <taxon>Streptomycetaceae</taxon>
        <taxon>Streptomyces</taxon>
    </lineage>
</organism>
<keyword evidence="4" id="KW-1185">Reference proteome</keyword>
<dbReference type="AlphaFoldDB" id="A0A1D7VGR5"/>
<evidence type="ECO:0000313" key="3">
    <source>
        <dbReference type="EMBL" id="AOP45936.1"/>
    </source>
</evidence>